<gene>
    <name evidence="2" type="ORF">A2154_02495</name>
</gene>
<reference evidence="2 3" key="1">
    <citation type="journal article" date="2016" name="Nat. Commun.">
        <title>Thousands of microbial genomes shed light on interconnected biogeochemical processes in an aquifer system.</title>
        <authorList>
            <person name="Anantharaman K."/>
            <person name="Brown C.T."/>
            <person name="Hug L.A."/>
            <person name="Sharon I."/>
            <person name="Castelle C.J."/>
            <person name="Probst A.J."/>
            <person name="Thomas B.C."/>
            <person name="Singh A."/>
            <person name="Wilkins M.J."/>
            <person name="Karaoz U."/>
            <person name="Brodie E.L."/>
            <person name="Williams K.H."/>
            <person name="Hubbard S.S."/>
            <person name="Banfield J.F."/>
        </authorList>
    </citation>
    <scope>NUCLEOTIDE SEQUENCE [LARGE SCALE GENOMIC DNA]</scope>
</reference>
<feature type="region of interest" description="Disordered" evidence="1">
    <location>
        <begin position="42"/>
        <end position="62"/>
    </location>
</feature>
<evidence type="ECO:0000256" key="1">
    <source>
        <dbReference type="SAM" id="MobiDB-lite"/>
    </source>
</evidence>
<dbReference type="Proteomes" id="UP000176854">
    <property type="component" value="Unassembled WGS sequence"/>
</dbReference>
<evidence type="ECO:0000313" key="2">
    <source>
        <dbReference type="EMBL" id="OGG09935.1"/>
    </source>
</evidence>
<sequence length="154" mass="16913">MPKVISQIIGSFEDIGKDVVKQTAPGPVDISKTAIESIGVAKSQPAPLKSPDTAPLKAHTPDDFDRFSAVTVDTRKIMARKALQALLERPQSKQPDIFEQKNMAEEQKKAEAAKLKKLQNRSRLPHISAPRKVPHFGVAVKQQGSETGKNIRQD</sequence>
<feature type="region of interest" description="Disordered" evidence="1">
    <location>
        <begin position="105"/>
        <end position="154"/>
    </location>
</feature>
<dbReference type="EMBL" id="MFJC01000008">
    <property type="protein sequence ID" value="OGG09935.1"/>
    <property type="molecule type" value="Genomic_DNA"/>
</dbReference>
<dbReference type="AlphaFoldDB" id="A0A1F5ZC38"/>
<feature type="compositionally biased region" description="Basic and acidic residues" evidence="1">
    <location>
        <begin position="105"/>
        <end position="114"/>
    </location>
</feature>
<proteinExistence type="predicted"/>
<accession>A0A1F5ZC38</accession>
<feature type="compositionally biased region" description="Basic residues" evidence="1">
    <location>
        <begin position="115"/>
        <end position="124"/>
    </location>
</feature>
<evidence type="ECO:0000313" key="3">
    <source>
        <dbReference type="Proteomes" id="UP000176854"/>
    </source>
</evidence>
<name>A0A1F5ZC38_9BACT</name>
<organism evidence="2 3">
    <name type="scientific">Candidatus Gottesmanbacteria bacterium RBG_16_43_7</name>
    <dbReference type="NCBI Taxonomy" id="1798373"/>
    <lineage>
        <taxon>Bacteria</taxon>
        <taxon>Candidatus Gottesmaniibacteriota</taxon>
    </lineage>
</organism>
<comment type="caution">
    <text evidence="2">The sequence shown here is derived from an EMBL/GenBank/DDBJ whole genome shotgun (WGS) entry which is preliminary data.</text>
</comment>
<protein>
    <submittedName>
        <fullName evidence="2">Uncharacterized protein</fullName>
    </submittedName>
</protein>